<proteinExistence type="predicted"/>
<dbReference type="Proteomes" id="UP000887564">
    <property type="component" value="Unplaced"/>
</dbReference>
<dbReference type="WBParaSite" id="PEQ_0001154601-mRNA-1">
    <property type="protein sequence ID" value="PEQ_0001154601-mRNA-1"/>
    <property type="gene ID" value="PEQ_0001154601"/>
</dbReference>
<accession>A0A914SBS8</accession>
<reference evidence="2" key="1">
    <citation type="submission" date="2022-11" db="UniProtKB">
        <authorList>
            <consortium name="WormBaseParasite"/>
        </authorList>
    </citation>
    <scope>IDENTIFICATION</scope>
</reference>
<protein>
    <submittedName>
        <fullName evidence="2">Uncharacterized protein</fullName>
    </submittedName>
</protein>
<name>A0A914SBS8_PAREQ</name>
<evidence type="ECO:0000313" key="1">
    <source>
        <dbReference type="Proteomes" id="UP000887564"/>
    </source>
</evidence>
<organism evidence="1 2">
    <name type="scientific">Parascaris equorum</name>
    <name type="common">Equine roundworm</name>
    <dbReference type="NCBI Taxonomy" id="6256"/>
    <lineage>
        <taxon>Eukaryota</taxon>
        <taxon>Metazoa</taxon>
        <taxon>Ecdysozoa</taxon>
        <taxon>Nematoda</taxon>
        <taxon>Chromadorea</taxon>
        <taxon>Rhabditida</taxon>
        <taxon>Spirurina</taxon>
        <taxon>Ascaridomorpha</taxon>
        <taxon>Ascaridoidea</taxon>
        <taxon>Ascarididae</taxon>
        <taxon>Parascaris</taxon>
    </lineage>
</organism>
<evidence type="ECO:0000313" key="2">
    <source>
        <dbReference type="WBParaSite" id="PEQ_0001154601-mRNA-1"/>
    </source>
</evidence>
<keyword evidence="1" id="KW-1185">Reference proteome</keyword>
<dbReference type="AlphaFoldDB" id="A0A914SBS8"/>
<sequence>MYVRHLHTYPCVRLRCICLADASAYTVYRNGTVGGDARMTSEVERGREGTNWTHTAHC</sequence>